<dbReference type="RefSeq" id="WP_394487377.1">
    <property type="nucleotide sequence ID" value="NZ_JBIGIA010000004.1"/>
</dbReference>
<organism evidence="1 2">
    <name type="scientific">Pelomonas nitida</name>
    <dbReference type="NCBI Taxonomy" id="3299027"/>
    <lineage>
        <taxon>Bacteria</taxon>
        <taxon>Pseudomonadati</taxon>
        <taxon>Pseudomonadota</taxon>
        <taxon>Betaproteobacteria</taxon>
        <taxon>Burkholderiales</taxon>
        <taxon>Sphaerotilaceae</taxon>
        <taxon>Roseateles</taxon>
    </lineage>
</organism>
<sequence>MDELPTILDVEASGFGRGSYPIEIGYSAGDGALFCALIRPEPDWLHWDERAEALHGIHRELLRRHGKPARWMAEQLNTRLRGQTVFCDGWGHDYSWISRLYDAVAMRPGFKLDDLRRLLTEGEAQRWKSVTEAVRARQQLQRHRASSDARVLQLALGEVKAGVGC</sequence>
<accession>A0ABW7G408</accession>
<dbReference type="InterPro" id="IPR036397">
    <property type="entry name" value="RNaseH_sf"/>
</dbReference>
<reference evidence="1 2" key="1">
    <citation type="submission" date="2024-09" db="EMBL/GenBank/DDBJ databases">
        <title>Novel species of the genus Pelomonas and Roseateles isolated from streams.</title>
        <authorList>
            <person name="Lu H."/>
        </authorList>
    </citation>
    <scope>NUCLEOTIDE SEQUENCE [LARGE SCALE GENOMIC DNA]</scope>
    <source>
        <strain evidence="1 2">BYS96W</strain>
    </source>
</reference>
<dbReference type="Proteomes" id="UP001606305">
    <property type="component" value="Unassembled WGS sequence"/>
</dbReference>
<name>A0ABW7G408_9BURK</name>
<evidence type="ECO:0000313" key="1">
    <source>
        <dbReference type="EMBL" id="MFG6456611.1"/>
    </source>
</evidence>
<dbReference type="EMBL" id="JBIGIA010000004">
    <property type="protein sequence ID" value="MFG6456611.1"/>
    <property type="molecule type" value="Genomic_DNA"/>
</dbReference>
<proteinExistence type="predicted"/>
<dbReference type="Gene3D" id="3.30.420.10">
    <property type="entry name" value="Ribonuclease H-like superfamily/Ribonuclease H"/>
    <property type="match status" value="1"/>
</dbReference>
<dbReference type="SUPFAM" id="SSF53098">
    <property type="entry name" value="Ribonuclease H-like"/>
    <property type="match status" value="1"/>
</dbReference>
<dbReference type="InterPro" id="IPR012337">
    <property type="entry name" value="RNaseH-like_sf"/>
</dbReference>
<comment type="caution">
    <text evidence="1">The sequence shown here is derived from an EMBL/GenBank/DDBJ whole genome shotgun (WGS) entry which is preliminary data.</text>
</comment>
<evidence type="ECO:0000313" key="2">
    <source>
        <dbReference type="Proteomes" id="UP001606305"/>
    </source>
</evidence>
<protein>
    <submittedName>
        <fullName evidence="1">Uncharacterized protein</fullName>
    </submittedName>
</protein>
<keyword evidence="2" id="KW-1185">Reference proteome</keyword>
<gene>
    <name evidence="1" type="ORF">ACG00X_07185</name>
</gene>